<dbReference type="Gene3D" id="3.80.10.10">
    <property type="entry name" value="Ribonuclease Inhibitor"/>
    <property type="match status" value="1"/>
</dbReference>
<proteinExistence type="predicted"/>
<name>F6PRT8_CIOIN</name>
<evidence type="ECO:0000313" key="2">
    <source>
        <dbReference type="Ensembl" id="ENSCINP00000025050.2"/>
    </source>
</evidence>
<dbReference type="GO" id="GO:1905761">
    <property type="term" value="F:SCF ubiquitin ligase complex binding"/>
    <property type="evidence" value="ECO:0000318"/>
    <property type="project" value="GO_Central"/>
</dbReference>
<dbReference type="PROSITE" id="PS50181">
    <property type="entry name" value="FBOX"/>
    <property type="match status" value="1"/>
</dbReference>
<dbReference type="Ensembl" id="ENSCINT00000025296.2">
    <property type="protein sequence ID" value="ENSCINP00000025050.2"/>
    <property type="gene ID" value="ENSCING00000013698.2"/>
</dbReference>
<dbReference type="SUPFAM" id="SSF52047">
    <property type="entry name" value="RNI-like"/>
    <property type="match status" value="1"/>
</dbReference>
<dbReference type="SMART" id="SM00256">
    <property type="entry name" value="FBOX"/>
    <property type="match status" value="1"/>
</dbReference>
<organism evidence="2 3">
    <name type="scientific">Ciona intestinalis</name>
    <name type="common">Transparent sea squirt</name>
    <name type="synonym">Ascidia intestinalis</name>
    <dbReference type="NCBI Taxonomy" id="7719"/>
    <lineage>
        <taxon>Eukaryota</taxon>
        <taxon>Metazoa</taxon>
        <taxon>Chordata</taxon>
        <taxon>Tunicata</taxon>
        <taxon>Ascidiacea</taxon>
        <taxon>Phlebobranchia</taxon>
        <taxon>Cionidae</taxon>
        <taxon>Ciona</taxon>
    </lineage>
</organism>
<reference evidence="2" key="2">
    <citation type="submission" date="2025-08" db="UniProtKB">
        <authorList>
            <consortium name="Ensembl"/>
        </authorList>
    </citation>
    <scope>IDENTIFICATION</scope>
</reference>
<dbReference type="Pfam" id="PF12937">
    <property type="entry name" value="F-box-like"/>
    <property type="match status" value="1"/>
</dbReference>
<protein>
    <recommendedName>
        <fullName evidence="1">F-box domain-containing protein</fullName>
    </recommendedName>
</protein>
<dbReference type="Proteomes" id="UP000008144">
    <property type="component" value="Unassembled WGS sequence"/>
</dbReference>
<keyword evidence="3" id="KW-1185">Reference proteome</keyword>
<dbReference type="SUPFAM" id="SSF81383">
    <property type="entry name" value="F-box domain"/>
    <property type="match status" value="1"/>
</dbReference>
<reference evidence="3" key="1">
    <citation type="journal article" date="2002" name="Science">
        <title>The draft genome of Ciona intestinalis: insights into chordate and vertebrate origins.</title>
        <authorList>
            <person name="Dehal P."/>
            <person name="Satou Y."/>
            <person name="Campbell R.K."/>
            <person name="Chapman J."/>
            <person name="Degnan B."/>
            <person name="De Tomaso A."/>
            <person name="Davidson B."/>
            <person name="Di Gregorio A."/>
            <person name="Gelpke M."/>
            <person name="Goodstein D.M."/>
            <person name="Harafuji N."/>
            <person name="Hastings K.E."/>
            <person name="Ho I."/>
            <person name="Hotta K."/>
            <person name="Huang W."/>
            <person name="Kawashima T."/>
            <person name="Lemaire P."/>
            <person name="Martinez D."/>
            <person name="Meinertzhagen I.A."/>
            <person name="Necula S."/>
            <person name="Nonaka M."/>
            <person name="Putnam N."/>
            <person name="Rash S."/>
            <person name="Saiga H."/>
            <person name="Satake M."/>
            <person name="Terry A."/>
            <person name="Yamada L."/>
            <person name="Wang H.G."/>
            <person name="Awazu S."/>
            <person name="Azumi K."/>
            <person name="Boore J."/>
            <person name="Branno M."/>
            <person name="Chin-Bow S."/>
            <person name="DeSantis R."/>
            <person name="Doyle S."/>
            <person name="Francino P."/>
            <person name="Keys D.N."/>
            <person name="Haga S."/>
            <person name="Hayashi H."/>
            <person name="Hino K."/>
            <person name="Imai K.S."/>
            <person name="Inaba K."/>
            <person name="Kano S."/>
            <person name="Kobayashi K."/>
            <person name="Kobayashi M."/>
            <person name="Lee B.I."/>
            <person name="Makabe K.W."/>
            <person name="Manohar C."/>
            <person name="Matassi G."/>
            <person name="Medina M."/>
            <person name="Mochizuki Y."/>
            <person name="Mount S."/>
            <person name="Morishita T."/>
            <person name="Miura S."/>
            <person name="Nakayama A."/>
            <person name="Nishizaka S."/>
            <person name="Nomoto H."/>
            <person name="Ohta F."/>
            <person name="Oishi K."/>
            <person name="Rigoutsos I."/>
            <person name="Sano M."/>
            <person name="Sasaki A."/>
            <person name="Sasakura Y."/>
            <person name="Shoguchi E."/>
            <person name="Shin-i T."/>
            <person name="Spagnuolo A."/>
            <person name="Stainier D."/>
            <person name="Suzuki M.M."/>
            <person name="Tassy O."/>
            <person name="Takatori N."/>
            <person name="Tokuoka M."/>
            <person name="Yagi K."/>
            <person name="Yoshizaki F."/>
            <person name="Wada S."/>
            <person name="Zhang C."/>
            <person name="Hyatt P.D."/>
            <person name="Larimer F."/>
            <person name="Detter C."/>
            <person name="Doggett N."/>
            <person name="Glavina T."/>
            <person name="Hawkins T."/>
            <person name="Richardson P."/>
            <person name="Lucas S."/>
            <person name="Kohara Y."/>
            <person name="Levine M."/>
            <person name="Satoh N."/>
            <person name="Rokhsar D.S."/>
        </authorList>
    </citation>
    <scope>NUCLEOTIDE SEQUENCE [LARGE SCALE GENOMIC DNA]</scope>
</reference>
<accession>F6PRT8</accession>
<dbReference type="InterPro" id="IPR036047">
    <property type="entry name" value="F-box-like_dom_sf"/>
</dbReference>
<evidence type="ECO:0000313" key="3">
    <source>
        <dbReference type="Proteomes" id="UP000008144"/>
    </source>
</evidence>
<dbReference type="HOGENOM" id="CLU_1471485_0_0_1"/>
<dbReference type="AlphaFoldDB" id="F6PRT8"/>
<reference evidence="2" key="3">
    <citation type="submission" date="2025-09" db="UniProtKB">
        <authorList>
            <consortium name="Ensembl"/>
        </authorList>
    </citation>
    <scope>IDENTIFICATION</scope>
</reference>
<dbReference type="InterPro" id="IPR032675">
    <property type="entry name" value="LRR_dom_sf"/>
</dbReference>
<dbReference type="InParanoid" id="F6PRT8"/>
<sequence>METLPTEILSHIFFYLDISSRKDAACVCQTWYCASLHPKLMQRTMFTFDVSTLNEEKSNKITFCDLICKSPNVSLVGLDENLNAKLFIKLHKEGMQVLGKHVEQLSLKHSNILDGTLLQILSFCENLQGLDLTGCNSIFMACRSPLFQHLTSSCRELKILRNLKKLNLSSSRYLNNNIMSRIAILCPNIESLSLASTNILFR</sequence>
<feature type="domain" description="F-box" evidence="1">
    <location>
        <begin position="1"/>
        <end position="44"/>
    </location>
</feature>
<dbReference type="InterPro" id="IPR001810">
    <property type="entry name" value="F-box_dom"/>
</dbReference>
<dbReference type="STRING" id="7719.ENSCINP00000025050"/>
<evidence type="ECO:0000259" key="1">
    <source>
        <dbReference type="PROSITE" id="PS50181"/>
    </source>
</evidence>